<feature type="transmembrane region" description="Helical" evidence="1">
    <location>
        <begin position="57"/>
        <end position="76"/>
    </location>
</feature>
<sequence length="140" mass="16261">MLAYTFYNRPKFILRLFQIRMREVIKINLLPASVIGADLVFLVYVTGDTDNMLKYGVLFVSVLCLSVLFPVHYLIISYLPQPYNVGTEVKSATYKIVIFSIYLTCFYDETDNTHGGFWRMPISFCYCVESWSVFSSTVWL</sequence>
<keyword evidence="3" id="KW-1185">Reference proteome</keyword>
<keyword evidence="1" id="KW-1133">Transmembrane helix</keyword>
<evidence type="ECO:0000256" key="1">
    <source>
        <dbReference type="SAM" id="Phobius"/>
    </source>
</evidence>
<proteinExistence type="predicted"/>
<reference evidence="2 3" key="2">
    <citation type="submission" date="2009-02" db="EMBL/GenBank/DDBJ databases">
        <title>Draft genome sequence of Blautia hydrogenotrophica DSM 10507 (Ruminococcus hydrogenotrophicus DSM 10507).</title>
        <authorList>
            <person name="Sudarsanam P."/>
            <person name="Ley R."/>
            <person name="Guruge J."/>
            <person name="Turnbaugh P.J."/>
            <person name="Mahowald M."/>
            <person name="Liep D."/>
            <person name="Gordon J."/>
        </authorList>
    </citation>
    <scope>NUCLEOTIDE SEQUENCE [LARGE SCALE GENOMIC DNA]</scope>
    <source>
        <strain evidence="3">DSM 10507 / JCM 14656 / S5a33</strain>
    </source>
</reference>
<dbReference type="EMBL" id="ACBZ01000093">
    <property type="protein sequence ID" value="EEG49273.1"/>
    <property type="molecule type" value="Genomic_DNA"/>
</dbReference>
<name>C0CLT0_BLAHS</name>
<accession>C0CLT0</accession>
<feature type="transmembrane region" description="Helical" evidence="1">
    <location>
        <begin position="24"/>
        <end position="45"/>
    </location>
</feature>
<dbReference type="Proteomes" id="UP000003100">
    <property type="component" value="Unassembled WGS sequence"/>
</dbReference>
<evidence type="ECO:0000313" key="3">
    <source>
        <dbReference type="Proteomes" id="UP000003100"/>
    </source>
</evidence>
<reference evidence="2 3" key="1">
    <citation type="submission" date="2009-01" db="EMBL/GenBank/DDBJ databases">
        <authorList>
            <person name="Fulton L."/>
            <person name="Clifton S."/>
            <person name="Fulton B."/>
            <person name="Xu J."/>
            <person name="Minx P."/>
            <person name="Pepin K.H."/>
            <person name="Johnson M."/>
            <person name="Bhonagiri V."/>
            <person name="Nash W.E."/>
            <person name="Mardis E.R."/>
            <person name="Wilson R.K."/>
        </authorList>
    </citation>
    <scope>NUCLEOTIDE SEQUENCE [LARGE SCALE GENOMIC DNA]</scope>
    <source>
        <strain evidence="3">DSM 10507 / JCM 14656 / S5a33</strain>
    </source>
</reference>
<keyword evidence="1" id="KW-0812">Transmembrane</keyword>
<dbReference type="AlphaFoldDB" id="C0CLT0"/>
<comment type="caution">
    <text evidence="2">The sequence shown here is derived from an EMBL/GenBank/DDBJ whole genome shotgun (WGS) entry which is preliminary data.</text>
</comment>
<dbReference type="eggNOG" id="ENOG502Z8J5">
    <property type="taxonomic scope" value="Bacteria"/>
</dbReference>
<keyword evidence="1" id="KW-0472">Membrane</keyword>
<protein>
    <submittedName>
        <fullName evidence="2">Uncharacterized protein</fullName>
    </submittedName>
</protein>
<dbReference type="PATRIC" id="fig|476272.21.peg.2180"/>
<evidence type="ECO:0000313" key="2">
    <source>
        <dbReference type="EMBL" id="EEG49273.1"/>
    </source>
</evidence>
<dbReference type="HOGENOM" id="CLU_1831247_0_0_9"/>
<organism evidence="2 3">
    <name type="scientific">Blautia hydrogenotrophica (strain DSM 10507 / JCM 14656 / S5a33)</name>
    <name type="common">Ruminococcus hydrogenotrophicus</name>
    <dbReference type="NCBI Taxonomy" id="476272"/>
    <lineage>
        <taxon>Bacteria</taxon>
        <taxon>Bacillati</taxon>
        <taxon>Bacillota</taxon>
        <taxon>Clostridia</taxon>
        <taxon>Lachnospirales</taxon>
        <taxon>Lachnospiraceae</taxon>
        <taxon>Blautia</taxon>
    </lineage>
</organism>
<gene>
    <name evidence="2" type="ORF">RUMHYD_01803</name>
</gene>